<dbReference type="Proteomes" id="UP000006727">
    <property type="component" value="Chromosome 12"/>
</dbReference>
<dbReference type="AlphaFoldDB" id="A0A7I3ZZB3"/>
<protein>
    <submittedName>
        <fullName evidence="2">Uncharacterized protein</fullName>
    </submittedName>
</protein>
<feature type="transmembrane region" description="Helical" evidence="1">
    <location>
        <begin position="276"/>
        <end position="300"/>
    </location>
</feature>
<name>A0A7I3ZZB3_PHYPA</name>
<dbReference type="Gramene" id="Pp3c12_23480V3.4">
    <property type="protein sequence ID" value="PAC:32972729.CDS.1"/>
    <property type="gene ID" value="Pp3c12_23480"/>
</dbReference>
<keyword evidence="3" id="KW-1185">Reference proteome</keyword>
<feature type="transmembrane region" description="Helical" evidence="1">
    <location>
        <begin position="141"/>
        <end position="160"/>
    </location>
</feature>
<dbReference type="RefSeq" id="XP_024391751.1">
    <property type="nucleotide sequence ID" value="XM_024535983.2"/>
</dbReference>
<feature type="transmembrane region" description="Helical" evidence="1">
    <location>
        <begin position="76"/>
        <end position="100"/>
    </location>
</feature>
<reference evidence="2 3" key="1">
    <citation type="journal article" date="2008" name="Science">
        <title>The Physcomitrella genome reveals evolutionary insights into the conquest of land by plants.</title>
        <authorList>
            <person name="Rensing S."/>
            <person name="Lang D."/>
            <person name="Zimmer A."/>
            <person name="Terry A."/>
            <person name="Salamov A."/>
            <person name="Shapiro H."/>
            <person name="Nishiyama T."/>
            <person name="Perroud P.-F."/>
            <person name="Lindquist E."/>
            <person name="Kamisugi Y."/>
            <person name="Tanahashi T."/>
            <person name="Sakakibara K."/>
            <person name="Fujita T."/>
            <person name="Oishi K."/>
            <person name="Shin-I T."/>
            <person name="Kuroki Y."/>
            <person name="Toyoda A."/>
            <person name="Suzuki Y."/>
            <person name="Hashimoto A."/>
            <person name="Yamaguchi K."/>
            <person name="Sugano A."/>
            <person name="Kohara Y."/>
            <person name="Fujiyama A."/>
            <person name="Anterola A."/>
            <person name="Aoki S."/>
            <person name="Ashton N."/>
            <person name="Barbazuk W.B."/>
            <person name="Barker E."/>
            <person name="Bennetzen J."/>
            <person name="Bezanilla M."/>
            <person name="Blankenship R."/>
            <person name="Cho S.H."/>
            <person name="Dutcher S."/>
            <person name="Estelle M."/>
            <person name="Fawcett J.A."/>
            <person name="Gundlach H."/>
            <person name="Hanada K."/>
            <person name="Heyl A."/>
            <person name="Hicks K.A."/>
            <person name="Hugh J."/>
            <person name="Lohr M."/>
            <person name="Mayer K."/>
            <person name="Melkozernov A."/>
            <person name="Murata T."/>
            <person name="Nelson D."/>
            <person name="Pils B."/>
            <person name="Prigge M."/>
            <person name="Reiss B."/>
            <person name="Renner T."/>
            <person name="Rombauts S."/>
            <person name="Rushton P."/>
            <person name="Sanderfoot A."/>
            <person name="Schween G."/>
            <person name="Shiu S.-H."/>
            <person name="Stueber K."/>
            <person name="Theodoulou F.L."/>
            <person name="Tu H."/>
            <person name="Van de Peer Y."/>
            <person name="Verrier P.J."/>
            <person name="Waters E."/>
            <person name="Wood A."/>
            <person name="Yang L."/>
            <person name="Cove D."/>
            <person name="Cuming A."/>
            <person name="Hasebe M."/>
            <person name="Lucas S."/>
            <person name="Mishler D.B."/>
            <person name="Reski R."/>
            <person name="Grigoriev I."/>
            <person name="Quatrano R.S."/>
            <person name="Boore J.L."/>
        </authorList>
    </citation>
    <scope>NUCLEOTIDE SEQUENCE [LARGE SCALE GENOMIC DNA]</scope>
    <source>
        <strain evidence="2 3">cv. Gransden 2004</strain>
    </source>
</reference>
<reference evidence="2 3" key="2">
    <citation type="journal article" date="2018" name="Plant J.">
        <title>The Physcomitrella patens chromosome-scale assembly reveals moss genome structure and evolution.</title>
        <authorList>
            <person name="Lang D."/>
            <person name="Ullrich K.K."/>
            <person name="Murat F."/>
            <person name="Fuchs J."/>
            <person name="Jenkins J."/>
            <person name="Haas F.B."/>
            <person name="Piednoel M."/>
            <person name="Gundlach H."/>
            <person name="Van Bel M."/>
            <person name="Meyberg R."/>
            <person name="Vives C."/>
            <person name="Morata J."/>
            <person name="Symeonidi A."/>
            <person name="Hiss M."/>
            <person name="Muchero W."/>
            <person name="Kamisugi Y."/>
            <person name="Saleh O."/>
            <person name="Blanc G."/>
            <person name="Decker E.L."/>
            <person name="van Gessel N."/>
            <person name="Grimwood J."/>
            <person name="Hayes R.D."/>
            <person name="Graham S.W."/>
            <person name="Gunter L.E."/>
            <person name="McDaniel S.F."/>
            <person name="Hoernstein S.N.W."/>
            <person name="Larsson A."/>
            <person name="Li F.W."/>
            <person name="Perroud P.F."/>
            <person name="Phillips J."/>
            <person name="Ranjan P."/>
            <person name="Rokshar D.S."/>
            <person name="Rothfels C.J."/>
            <person name="Schneider L."/>
            <person name="Shu S."/>
            <person name="Stevenson D.W."/>
            <person name="Thummler F."/>
            <person name="Tillich M."/>
            <person name="Villarreal Aguilar J.C."/>
            <person name="Widiez T."/>
            <person name="Wong G.K."/>
            <person name="Wymore A."/>
            <person name="Zhang Y."/>
            <person name="Zimmer A.D."/>
            <person name="Quatrano R.S."/>
            <person name="Mayer K.F.X."/>
            <person name="Goodstein D."/>
            <person name="Casacuberta J.M."/>
            <person name="Vandepoele K."/>
            <person name="Reski R."/>
            <person name="Cuming A.C."/>
            <person name="Tuskan G.A."/>
            <person name="Maumus F."/>
            <person name="Salse J."/>
            <person name="Schmutz J."/>
            <person name="Rensing S.A."/>
        </authorList>
    </citation>
    <scope>NUCLEOTIDE SEQUENCE [LARGE SCALE GENOMIC DNA]</scope>
    <source>
        <strain evidence="2 3">cv. Gransden 2004</strain>
    </source>
</reference>
<dbReference type="Gramene" id="Pp3c12_23480V3.3">
    <property type="protein sequence ID" value="PAC:32972728.CDS.1"/>
    <property type="gene ID" value="Pp3c12_23480"/>
</dbReference>
<dbReference type="GO" id="GO:0016020">
    <property type="term" value="C:membrane"/>
    <property type="evidence" value="ECO:0000318"/>
    <property type="project" value="GO_Central"/>
</dbReference>
<dbReference type="Gramene" id="Pp3c12_23480V3.6">
    <property type="protein sequence ID" value="PAC:32972731.CDS.1"/>
    <property type="gene ID" value="Pp3c12_23480"/>
</dbReference>
<dbReference type="GeneID" id="112290054"/>
<sequence>MDRKHEQRASDFRVVEFVEPREVDDKEALLEYISVREKEAKLESVRWSGYCESHPATQILDIMRESTTILRKHNGILLALGLILAVPLSTLLLSGVLLHLPVIDDFVRMVQLAAEQRFKQQSHHSGYRRLAESMMSNLVDIPFSALFSPLLKAGVAYVVASTYTRKRVKLAEILETLQKVWLLLVQTFLWTCSVYITFASAFVTLLWLASRIGEASTMCNNFSLLAAALVGLALAAGLAISNVMCNLAYVVTILEGTQARQALMQSVRLLKGRFEVALLLFLVTNVNATMLDVLFEFHIIRNADSSIAHDKYWEAPLLVYMHSFVHLFDAIMISVLYYVCKSSEMESRGFRYDVEHLASPDDLQEVRSPFAAR</sequence>
<reference evidence="2" key="3">
    <citation type="submission" date="2020-12" db="UniProtKB">
        <authorList>
            <consortium name="EnsemblPlants"/>
        </authorList>
    </citation>
    <scope>IDENTIFICATION</scope>
</reference>
<dbReference type="FunCoup" id="A0A7I3ZZB3">
    <property type="interactions" value="1141"/>
</dbReference>
<dbReference type="EnsemblPlants" id="Pp3c12_23480V3.5">
    <property type="protein sequence ID" value="PAC:32972730.CDS.1"/>
    <property type="gene ID" value="Pp3c12_23480"/>
</dbReference>
<feature type="transmembrane region" description="Helical" evidence="1">
    <location>
        <begin position="320"/>
        <end position="340"/>
    </location>
</feature>
<proteinExistence type="predicted"/>
<evidence type="ECO:0000313" key="3">
    <source>
        <dbReference type="Proteomes" id="UP000006727"/>
    </source>
</evidence>
<keyword evidence="1" id="KW-0812">Transmembrane</keyword>
<dbReference type="KEGG" id="ppp:112290054"/>
<dbReference type="EnsemblPlants" id="Pp3c12_23480V3.3">
    <property type="protein sequence ID" value="PAC:32972728.CDS.1"/>
    <property type="gene ID" value="Pp3c12_23480"/>
</dbReference>
<organism evidence="2 3">
    <name type="scientific">Physcomitrium patens</name>
    <name type="common">Spreading-leaved earth moss</name>
    <name type="synonym">Physcomitrella patens</name>
    <dbReference type="NCBI Taxonomy" id="3218"/>
    <lineage>
        <taxon>Eukaryota</taxon>
        <taxon>Viridiplantae</taxon>
        <taxon>Streptophyta</taxon>
        <taxon>Embryophyta</taxon>
        <taxon>Bryophyta</taxon>
        <taxon>Bryophytina</taxon>
        <taxon>Bryopsida</taxon>
        <taxon>Funariidae</taxon>
        <taxon>Funariales</taxon>
        <taxon>Funariaceae</taxon>
        <taxon>Physcomitrium</taxon>
    </lineage>
</organism>
<dbReference type="OMA" id="CKSSEME"/>
<dbReference type="EnsemblPlants" id="Pp3c12_23480V3.4">
    <property type="protein sequence ID" value="PAC:32972729.CDS.1"/>
    <property type="gene ID" value="Pp3c12_23480"/>
</dbReference>
<dbReference type="OrthoDB" id="1926790at2759"/>
<dbReference type="EnsemblPlants" id="Pp3c12_23480V3.6">
    <property type="protein sequence ID" value="PAC:32972731.CDS.1"/>
    <property type="gene ID" value="Pp3c12_23480"/>
</dbReference>
<keyword evidence="1" id="KW-0472">Membrane</keyword>
<evidence type="ECO:0000313" key="2">
    <source>
        <dbReference type="EnsemblPlants" id="PAC:32972729.CDS.1"/>
    </source>
</evidence>
<accession>A0A7I3ZZB3</accession>
<dbReference type="PANTHER" id="PTHR33133">
    <property type="entry name" value="OS08G0107100 PROTEIN-RELATED"/>
    <property type="match status" value="1"/>
</dbReference>
<keyword evidence="1" id="KW-1133">Transmembrane helix</keyword>
<feature type="transmembrane region" description="Helical" evidence="1">
    <location>
        <begin position="181"/>
        <end position="210"/>
    </location>
</feature>
<dbReference type="Gramene" id="Pp3c12_23480V3.5">
    <property type="protein sequence ID" value="PAC:32972730.CDS.1"/>
    <property type="gene ID" value="Pp3c12_23480"/>
</dbReference>
<evidence type="ECO:0000256" key="1">
    <source>
        <dbReference type="SAM" id="Phobius"/>
    </source>
</evidence>
<dbReference type="PANTHER" id="PTHR33133:SF1">
    <property type="entry name" value="EXPRESSED PROTEIN-RELATED"/>
    <property type="match status" value="1"/>
</dbReference>
<gene>
    <name evidence="2" type="primary">LOC112290054</name>
</gene>
<dbReference type="EMBL" id="ABEU02000012">
    <property type="status" value="NOT_ANNOTATED_CDS"/>
    <property type="molecule type" value="Genomic_DNA"/>
</dbReference>
<feature type="transmembrane region" description="Helical" evidence="1">
    <location>
        <begin position="222"/>
        <end position="255"/>
    </location>
</feature>